<dbReference type="Proteomes" id="UP000008810">
    <property type="component" value="Chromosome 1"/>
</dbReference>
<evidence type="ECO:0000256" key="1">
    <source>
        <dbReference type="SAM" id="MobiDB-lite"/>
    </source>
</evidence>
<feature type="transmembrane region" description="Helical" evidence="2">
    <location>
        <begin position="183"/>
        <end position="203"/>
    </location>
</feature>
<keyword evidence="2" id="KW-0472">Membrane</keyword>
<dbReference type="EMBL" id="CM000880">
    <property type="protein sequence ID" value="PNT76873.1"/>
    <property type="molecule type" value="Genomic_DNA"/>
</dbReference>
<keyword evidence="2" id="KW-0812">Transmembrane</keyword>
<feature type="region of interest" description="Disordered" evidence="1">
    <location>
        <begin position="17"/>
        <end position="48"/>
    </location>
</feature>
<evidence type="ECO:0000313" key="4">
    <source>
        <dbReference type="EnsemblPlants" id="PNT76873"/>
    </source>
</evidence>
<evidence type="ECO:0000256" key="2">
    <source>
        <dbReference type="SAM" id="Phobius"/>
    </source>
</evidence>
<dbReference type="AlphaFoldDB" id="A0A2K2DRH8"/>
<proteinExistence type="predicted"/>
<sequence>MRAISFLFSRPLRLLPPRPPPAMLAVAPTPPTPPGPSAAAAPPPTSTAAVSAHRARWAPPCTACAATGGRAGVVRLPRPRLAPPPPPPALLLDSSPAKTTRYDDQKEGGCLRSAPLPLHPDELPAAAAGPALPLLALSLDACSLDLGRSPWMLARWIWGGRRQSCVSDRWTPCVIVKYCRCGVLFYIILIFASALFYIIWNVFPILGHEKLQEWCPILIFQCTILHHMLEMLLPPRSVPGRKYTWAWVARPDQPGPKPDVPGRARASLSSPKPGPKARND</sequence>
<dbReference type="InParanoid" id="A0A2K2DRH8"/>
<feature type="compositionally biased region" description="Pro residues" evidence="1">
    <location>
        <begin position="80"/>
        <end position="89"/>
    </location>
</feature>
<evidence type="ECO:0000313" key="3">
    <source>
        <dbReference type="EMBL" id="PNT76873.1"/>
    </source>
</evidence>
<evidence type="ECO:0000313" key="5">
    <source>
        <dbReference type="Proteomes" id="UP000008810"/>
    </source>
</evidence>
<gene>
    <name evidence="3" type="ORF">BRADI_1g55055v3</name>
</gene>
<feature type="region of interest" description="Disordered" evidence="1">
    <location>
        <begin position="250"/>
        <end position="280"/>
    </location>
</feature>
<organism evidence="3">
    <name type="scientific">Brachypodium distachyon</name>
    <name type="common">Purple false brome</name>
    <name type="synonym">Trachynia distachya</name>
    <dbReference type="NCBI Taxonomy" id="15368"/>
    <lineage>
        <taxon>Eukaryota</taxon>
        <taxon>Viridiplantae</taxon>
        <taxon>Streptophyta</taxon>
        <taxon>Embryophyta</taxon>
        <taxon>Tracheophyta</taxon>
        <taxon>Spermatophyta</taxon>
        <taxon>Magnoliopsida</taxon>
        <taxon>Liliopsida</taxon>
        <taxon>Poales</taxon>
        <taxon>Poaceae</taxon>
        <taxon>BOP clade</taxon>
        <taxon>Pooideae</taxon>
        <taxon>Stipodae</taxon>
        <taxon>Brachypodieae</taxon>
        <taxon>Brachypodium</taxon>
    </lineage>
</organism>
<feature type="region of interest" description="Disordered" evidence="1">
    <location>
        <begin position="79"/>
        <end position="106"/>
    </location>
</feature>
<dbReference type="EnsemblPlants" id="PNT76873">
    <property type="protein sequence ID" value="PNT76873"/>
    <property type="gene ID" value="BRADI_1g55055v3"/>
</dbReference>
<feature type="compositionally biased region" description="Pro residues" evidence="1">
    <location>
        <begin position="17"/>
        <end position="45"/>
    </location>
</feature>
<dbReference type="Gramene" id="PNT76873">
    <property type="protein sequence ID" value="PNT76873"/>
    <property type="gene ID" value="BRADI_1g55055v3"/>
</dbReference>
<accession>A0A2K2DRH8</accession>
<reference evidence="3 4" key="1">
    <citation type="journal article" date="2010" name="Nature">
        <title>Genome sequencing and analysis of the model grass Brachypodium distachyon.</title>
        <authorList>
            <consortium name="International Brachypodium Initiative"/>
        </authorList>
    </citation>
    <scope>NUCLEOTIDE SEQUENCE [LARGE SCALE GENOMIC DNA]</scope>
    <source>
        <strain evidence="3 4">Bd21</strain>
    </source>
</reference>
<name>A0A2K2DRH8_BRADI</name>
<keyword evidence="2" id="KW-1133">Transmembrane helix</keyword>
<reference evidence="4" key="3">
    <citation type="submission" date="2018-08" db="UniProtKB">
        <authorList>
            <consortium name="EnsemblPlants"/>
        </authorList>
    </citation>
    <scope>IDENTIFICATION</scope>
    <source>
        <strain evidence="4">cv. Bd21</strain>
    </source>
</reference>
<keyword evidence="5" id="KW-1185">Reference proteome</keyword>
<reference evidence="3" key="2">
    <citation type="submission" date="2017-06" db="EMBL/GenBank/DDBJ databases">
        <title>WGS assembly of Brachypodium distachyon.</title>
        <authorList>
            <consortium name="The International Brachypodium Initiative"/>
            <person name="Lucas S."/>
            <person name="Harmon-Smith M."/>
            <person name="Lail K."/>
            <person name="Tice H."/>
            <person name="Grimwood J."/>
            <person name="Bruce D."/>
            <person name="Barry K."/>
            <person name="Shu S."/>
            <person name="Lindquist E."/>
            <person name="Wang M."/>
            <person name="Pitluck S."/>
            <person name="Vogel J.P."/>
            <person name="Garvin D.F."/>
            <person name="Mockler T.C."/>
            <person name="Schmutz J."/>
            <person name="Rokhsar D."/>
            <person name="Bevan M.W."/>
        </authorList>
    </citation>
    <scope>NUCLEOTIDE SEQUENCE</scope>
    <source>
        <strain evidence="3">Bd21</strain>
    </source>
</reference>
<protein>
    <submittedName>
        <fullName evidence="3 4">Uncharacterized protein</fullName>
    </submittedName>
</protein>